<gene>
    <name evidence="2" type="ORF">H6G24_02140</name>
</gene>
<name>A0ABR8A338_9CYAN</name>
<keyword evidence="1" id="KW-0472">Membrane</keyword>
<keyword evidence="1" id="KW-0812">Transmembrane</keyword>
<keyword evidence="1" id="KW-1133">Transmembrane helix</keyword>
<reference evidence="2 3" key="1">
    <citation type="journal article" date="2020" name="ISME J.">
        <title>Comparative genomics reveals insights into cyanobacterial evolution and habitat adaptation.</title>
        <authorList>
            <person name="Chen M.Y."/>
            <person name="Teng W.K."/>
            <person name="Zhao L."/>
            <person name="Hu C.X."/>
            <person name="Zhou Y.K."/>
            <person name="Han B.P."/>
            <person name="Song L.R."/>
            <person name="Shu W.S."/>
        </authorList>
    </citation>
    <scope>NUCLEOTIDE SEQUENCE [LARGE SCALE GENOMIC DNA]</scope>
    <source>
        <strain evidence="2 3">FACHB-288</strain>
    </source>
</reference>
<evidence type="ECO:0000313" key="2">
    <source>
        <dbReference type="EMBL" id="MBD2194296.1"/>
    </source>
</evidence>
<dbReference type="EMBL" id="JACJQH010000003">
    <property type="protein sequence ID" value="MBD2194296.1"/>
    <property type="molecule type" value="Genomic_DNA"/>
</dbReference>
<evidence type="ECO:0000313" key="3">
    <source>
        <dbReference type="Proteomes" id="UP000658514"/>
    </source>
</evidence>
<feature type="transmembrane region" description="Helical" evidence="1">
    <location>
        <begin position="6"/>
        <end position="24"/>
    </location>
</feature>
<feature type="transmembrane region" description="Helical" evidence="1">
    <location>
        <begin position="31"/>
        <end position="50"/>
    </location>
</feature>
<feature type="transmembrane region" description="Helical" evidence="1">
    <location>
        <begin position="56"/>
        <end position="76"/>
    </location>
</feature>
<organism evidence="2 3">
    <name type="scientific">Calothrix parietina FACHB-288</name>
    <dbReference type="NCBI Taxonomy" id="2692896"/>
    <lineage>
        <taxon>Bacteria</taxon>
        <taxon>Bacillati</taxon>
        <taxon>Cyanobacteriota</taxon>
        <taxon>Cyanophyceae</taxon>
        <taxon>Nostocales</taxon>
        <taxon>Calotrichaceae</taxon>
        <taxon>Calothrix</taxon>
    </lineage>
</organism>
<protein>
    <submittedName>
        <fullName evidence="2">Uncharacterized protein</fullName>
    </submittedName>
</protein>
<comment type="caution">
    <text evidence="2">The sequence shown here is derived from an EMBL/GenBank/DDBJ whole genome shotgun (WGS) entry which is preliminary data.</text>
</comment>
<sequence length="118" mass="13161">MLIAFNVVLIVVNVILIAFNVVLIRVNVVLIAFNVVLIVVNVVLIAFNVVLIRVNVVLIVVNVVLIGFNIVAREFISRQNNTNLEKYHKWVGALALPCPLEYVDAPTLFKLLSQGNER</sequence>
<evidence type="ECO:0000256" key="1">
    <source>
        <dbReference type="SAM" id="Phobius"/>
    </source>
</evidence>
<dbReference type="RefSeq" id="WP_190546623.1">
    <property type="nucleotide sequence ID" value="NZ_CAWPNO010000062.1"/>
</dbReference>
<accession>A0ABR8A338</accession>
<dbReference type="Proteomes" id="UP000658514">
    <property type="component" value="Unassembled WGS sequence"/>
</dbReference>
<proteinExistence type="predicted"/>
<keyword evidence="3" id="KW-1185">Reference proteome</keyword>